<evidence type="ECO:0000259" key="5">
    <source>
        <dbReference type="Pfam" id="PF22725"/>
    </source>
</evidence>
<evidence type="ECO:0000256" key="2">
    <source>
        <dbReference type="ARBA" id="ARBA00023002"/>
    </source>
</evidence>
<dbReference type="SUPFAM" id="SSF52374">
    <property type="entry name" value="Nucleotidylyl transferase"/>
    <property type="match status" value="1"/>
</dbReference>
<dbReference type="SUPFAM" id="SSF51735">
    <property type="entry name" value="NAD(P)-binding Rossmann-fold domains"/>
    <property type="match status" value="1"/>
</dbReference>
<dbReference type="InterPro" id="IPR014729">
    <property type="entry name" value="Rossmann-like_a/b/a_fold"/>
</dbReference>
<evidence type="ECO:0000259" key="3">
    <source>
        <dbReference type="Pfam" id="PF01408"/>
    </source>
</evidence>
<dbReference type="Pfam" id="PF01408">
    <property type="entry name" value="GFO_IDH_MocA"/>
    <property type="match status" value="1"/>
</dbReference>
<feature type="domain" description="GFO/IDH/MocA-like oxidoreductase" evidence="5">
    <location>
        <begin position="262"/>
        <end position="369"/>
    </location>
</feature>
<evidence type="ECO:0000313" key="7">
    <source>
        <dbReference type="Proteomes" id="UP000782880"/>
    </source>
</evidence>
<feature type="domain" description="Cytidyltransferase-like" evidence="4">
    <location>
        <begin position="5"/>
        <end position="124"/>
    </location>
</feature>
<dbReference type="Pfam" id="PF01467">
    <property type="entry name" value="CTP_transf_like"/>
    <property type="match status" value="1"/>
</dbReference>
<keyword evidence="2" id="KW-0560">Oxidoreductase</keyword>
<dbReference type="Gene3D" id="3.30.360.10">
    <property type="entry name" value="Dihydrodipicolinate Reductase, domain 2"/>
    <property type="match status" value="1"/>
</dbReference>
<reference evidence="6" key="2">
    <citation type="submission" date="2021-09" db="EMBL/GenBank/DDBJ databases">
        <authorList>
            <person name="Gilroy R."/>
        </authorList>
    </citation>
    <scope>NUCLEOTIDE SEQUENCE</scope>
    <source>
        <strain evidence="6">ChiBcec21-2208</strain>
    </source>
</reference>
<name>A0A921IMX6_9FIRM</name>
<evidence type="ECO:0000259" key="4">
    <source>
        <dbReference type="Pfam" id="PF01467"/>
    </source>
</evidence>
<dbReference type="PANTHER" id="PTHR22604:SF105">
    <property type="entry name" value="TRANS-1,2-DIHYDROBENZENE-1,2-DIOL DEHYDROGENASE"/>
    <property type="match status" value="1"/>
</dbReference>
<evidence type="ECO:0000256" key="1">
    <source>
        <dbReference type="ARBA" id="ARBA00010928"/>
    </source>
</evidence>
<dbReference type="Gene3D" id="3.40.50.620">
    <property type="entry name" value="HUPs"/>
    <property type="match status" value="1"/>
</dbReference>
<dbReference type="InterPro" id="IPR000683">
    <property type="entry name" value="Gfo/Idh/MocA-like_OxRdtase_N"/>
</dbReference>
<dbReference type="Proteomes" id="UP000782880">
    <property type="component" value="Unassembled WGS sequence"/>
</dbReference>
<reference evidence="6" key="1">
    <citation type="journal article" date="2021" name="PeerJ">
        <title>Extensive microbial diversity within the chicken gut microbiome revealed by metagenomics and culture.</title>
        <authorList>
            <person name="Gilroy R."/>
            <person name="Ravi A."/>
            <person name="Getino M."/>
            <person name="Pursley I."/>
            <person name="Horton D.L."/>
            <person name="Alikhan N.F."/>
            <person name="Baker D."/>
            <person name="Gharbi K."/>
            <person name="Hall N."/>
            <person name="Watson M."/>
            <person name="Adriaenssens E.M."/>
            <person name="Foster-Nyarko E."/>
            <person name="Jarju S."/>
            <person name="Secka A."/>
            <person name="Antonio M."/>
            <person name="Oren A."/>
            <person name="Chaudhuri R.R."/>
            <person name="La Ragione R."/>
            <person name="Hildebrand F."/>
            <person name="Pallen M.J."/>
        </authorList>
    </citation>
    <scope>NUCLEOTIDE SEQUENCE</scope>
    <source>
        <strain evidence="6">ChiBcec21-2208</strain>
    </source>
</reference>
<comment type="similarity">
    <text evidence="1">Belongs to the Gfo/Idh/MocA family.</text>
</comment>
<comment type="caution">
    <text evidence="6">The sequence shown here is derived from an EMBL/GenBank/DDBJ whole genome shotgun (WGS) entry which is preliminary data.</text>
</comment>
<dbReference type="GO" id="GO:0000166">
    <property type="term" value="F:nucleotide binding"/>
    <property type="evidence" value="ECO:0007669"/>
    <property type="project" value="InterPro"/>
</dbReference>
<sequence length="451" mass="50821">MKKVITYGSFDLFHEGHYRLLERAKALGDYLIVGVTTEQYDESRGKLNIVDSLADRIEHVRNTGFADEIIVEDHVGQKVEDIQKYNVSIFAVGSDWEGKFDYLQDYCQVVYLERTKNVSSTLMRLKKTPIIRIGIIGTGRIAQRFVPEAKYVSGVTVQGVYNPNGQHAMDFADHFSLEIGTDNIQQFFDEVDAVYIASPHQTHADYVRQALAHGKHVLCEKPLAFSAAEARELYAMAHDANRILMEAIKTAYCPGFAQLIGVARSGMIGSIRDVEAAFSRLTPQGLREWNDATYGGAFTEFGSYTLLPIFKLFGTEYESLRFDSILAPNGVDSYTKASFRFSRGLATTKTGIGVKTEGQLVIAGTNGYILAKSPWWLTRSFEVRYEDPNRKDEHYVNFLGDGLRYEISDFAYQIAGYQGRAFKLLESESVAMAGVLERFIKERQERAAHKF</sequence>
<accession>A0A921IMX6</accession>
<dbReference type="Gene3D" id="3.40.50.720">
    <property type="entry name" value="NAD(P)-binding Rossmann-like Domain"/>
    <property type="match status" value="1"/>
</dbReference>
<feature type="domain" description="Gfo/Idh/MocA-like oxidoreductase N-terminal" evidence="3">
    <location>
        <begin position="131"/>
        <end position="246"/>
    </location>
</feature>
<dbReference type="InterPro" id="IPR055170">
    <property type="entry name" value="GFO_IDH_MocA-like_dom"/>
</dbReference>
<gene>
    <name evidence="6" type="ORF">K8V20_09080</name>
</gene>
<dbReference type="Pfam" id="PF22725">
    <property type="entry name" value="GFO_IDH_MocA_C3"/>
    <property type="match status" value="1"/>
</dbReference>
<proteinExistence type="inferred from homology"/>
<dbReference type="InterPro" id="IPR036291">
    <property type="entry name" value="NAD(P)-bd_dom_sf"/>
</dbReference>
<dbReference type="InterPro" id="IPR050984">
    <property type="entry name" value="Gfo/Idh/MocA_domain"/>
</dbReference>
<protein>
    <submittedName>
        <fullName evidence="6">Gfo/Idh/MocA family oxidoreductase</fullName>
    </submittedName>
</protein>
<dbReference type="EMBL" id="DYVE01000234">
    <property type="protein sequence ID" value="HJG28777.1"/>
    <property type="molecule type" value="Genomic_DNA"/>
</dbReference>
<dbReference type="SUPFAM" id="SSF55347">
    <property type="entry name" value="Glyceraldehyde-3-phosphate dehydrogenase-like, C-terminal domain"/>
    <property type="match status" value="1"/>
</dbReference>
<dbReference type="InterPro" id="IPR004821">
    <property type="entry name" value="Cyt_trans-like"/>
</dbReference>
<dbReference type="AlphaFoldDB" id="A0A921IMX6"/>
<dbReference type="PANTHER" id="PTHR22604">
    <property type="entry name" value="OXIDOREDUCTASES"/>
    <property type="match status" value="1"/>
</dbReference>
<evidence type="ECO:0000313" key="6">
    <source>
        <dbReference type="EMBL" id="HJG28777.1"/>
    </source>
</evidence>
<dbReference type="NCBIfam" id="TIGR00125">
    <property type="entry name" value="cyt_tran_rel"/>
    <property type="match status" value="1"/>
</dbReference>
<dbReference type="GO" id="GO:0016491">
    <property type="term" value="F:oxidoreductase activity"/>
    <property type="evidence" value="ECO:0007669"/>
    <property type="project" value="UniProtKB-KW"/>
</dbReference>
<organism evidence="6 7">
    <name type="scientific">Subdoligranulum variabile</name>
    <dbReference type="NCBI Taxonomy" id="214851"/>
    <lineage>
        <taxon>Bacteria</taxon>
        <taxon>Bacillati</taxon>
        <taxon>Bacillota</taxon>
        <taxon>Clostridia</taxon>
        <taxon>Eubacteriales</taxon>
        <taxon>Oscillospiraceae</taxon>
        <taxon>Subdoligranulum</taxon>
    </lineage>
</organism>